<feature type="active site" evidence="3">
    <location>
        <position position="46"/>
    </location>
</feature>
<proteinExistence type="inferred from homology"/>
<evidence type="ECO:0000256" key="1">
    <source>
        <dbReference type="ARBA" id="ARBA00008270"/>
    </source>
</evidence>
<dbReference type="AlphaFoldDB" id="A0AAD0W8E4"/>
<dbReference type="EMBL" id="CP031968">
    <property type="protein sequence ID" value="AXT47305.1"/>
    <property type="molecule type" value="Genomic_DNA"/>
</dbReference>
<dbReference type="PIRSF" id="PIRSF016184">
    <property type="entry name" value="PhzC_PhzF"/>
    <property type="match status" value="1"/>
</dbReference>
<comment type="similarity">
    <text evidence="1">Belongs to the PhzF family.</text>
</comment>
<reference evidence="4 5" key="1">
    <citation type="submission" date="2018-08" db="EMBL/GenBank/DDBJ databases">
        <title>Complete genome sequence of JP2-74.</title>
        <authorList>
            <person name="Wu L."/>
        </authorList>
    </citation>
    <scope>NUCLEOTIDE SEQUENCE [LARGE SCALE GENOMIC DNA]</scope>
    <source>
        <strain evidence="4 5">JP2-74</strain>
    </source>
</reference>
<keyword evidence="5" id="KW-1185">Reference proteome</keyword>
<dbReference type="GeneID" id="58560745"/>
<dbReference type="PANTHER" id="PTHR13774:SF17">
    <property type="entry name" value="PHENAZINE BIOSYNTHESIS-LIKE DOMAIN-CONTAINING PROTEIN"/>
    <property type="match status" value="1"/>
</dbReference>
<protein>
    <submittedName>
        <fullName evidence="4">PhzF family phenazine biosynthesis protein</fullName>
    </submittedName>
</protein>
<evidence type="ECO:0000313" key="4">
    <source>
        <dbReference type="EMBL" id="AXT47305.1"/>
    </source>
</evidence>
<dbReference type="PANTHER" id="PTHR13774">
    <property type="entry name" value="PHENAZINE BIOSYNTHESIS PROTEIN"/>
    <property type="match status" value="1"/>
</dbReference>
<gene>
    <name evidence="4" type="ORF">D1345_14380</name>
</gene>
<dbReference type="NCBIfam" id="TIGR00654">
    <property type="entry name" value="PhzF_family"/>
    <property type="match status" value="1"/>
</dbReference>
<dbReference type="Proteomes" id="UP000259465">
    <property type="component" value="Chromosome"/>
</dbReference>
<evidence type="ECO:0000256" key="3">
    <source>
        <dbReference type="PIRSR" id="PIRSR016184-1"/>
    </source>
</evidence>
<dbReference type="Gene3D" id="3.10.310.10">
    <property type="entry name" value="Diaminopimelate Epimerase, Chain A, domain 1"/>
    <property type="match status" value="2"/>
</dbReference>
<dbReference type="Pfam" id="PF02567">
    <property type="entry name" value="PhzC-PhzF"/>
    <property type="match status" value="1"/>
</dbReference>
<accession>A0AAD0W8E4</accession>
<name>A0AAD0W8E4_9NEIS</name>
<dbReference type="KEGG" id="crz:D1345_14380"/>
<keyword evidence="2" id="KW-0413">Isomerase</keyword>
<dbReference type="InterPro" id="IPR003719">
    <property type="entry name" value="Phenazine_PhzF-like"/>
</dbReference>
<dbReference type="RefSeq" id="WP_118268056.1">
    <property type="nucleotide sequence ID" value="NZ_CP031968.1"/>
</dbReference>
<sequence>MKLPIYQVDAFCDAVFHGNPAAVCPLPAWLPDATLQAIAMENNLSETAFLVADGERMALRWFTPATEVDLCGHATLASAWVLFHELGWRGERIAFQTRSGELSARRDGERIELRFPAVTPRPCAEPAGLLAALGLDAGQVLAADDYIVVLDDAARLAELRPDFQRLRGFPKRGVAVTARGEDCDFVSRWFGPGVGVDEDPVTGSAHCWLAPYWAGVLGKTRLLARQGGARRGSLECRVEGEEVALLGQARLYLKGEIYI</sequence>
<dbReference type="SUPFAM" id="SSF54506">
    <property type="entry name" value="Diaminopimelate epimerase-like"/>
    <property type="match status" value="1"/>
</dbReference>
<organism evidence="4 5">
    <name type="scientific">Chromobacterium rhizoryzae</name>
    <dbReference type="NCBI Taxonomy" id="1778675"/>
    <lineage>
        <taxon>Bacteria</taxon>
        <taxon>Pseudomonadati</taxon>
        <taxon>Pseudomonadota</taxon>
        <taxon>Betaproteobacteria</taxon>
        <taxon>Neisseriales</taxon>
        <taxon>Chromobacteriaceae</taxon>
        <taxon>Chromobacterium</taxon>
    </lineage>
</organism>
<evidence type="ECO:0000313" key="5">
    <source>
        <dbReference type="Proteomes" id="UP000259465"/>
    </source>
</evidence>
<evidence type="ECO:0000256" key="2">
    <source>
        <dbReference type="ARBA" id="ARBA00023235"/>
    </source>
</evidence>
<dbReference type="GO" id="GO:0016853">
    <property type="term" value="F:isomerase activity"/>
    <property type="evidence" value="ECO:0007669"/>
    <property type="project" value="UniProtKB-KW"/>
</dbReference>
<dbReference type="GO" id="GO:0005737">
    <property type="term" value="C:cytoplasm"/>
    <property type="evidence" value="ECO:0007669"/>
    <property type="project" value="TreeGrafter"/>
</dbReference>